<keyword evidence="2" id="KW-1185">Reference proteome</keyword>
<proteinExistence type="predicted"/>
<protein>
    <submittedName>
        <fullName evidence="1">Uncharacterized protein</fullName>
    </submittedName>
</protein>
<evidence type="ECO:0000313" key="2">
    <source>
        <dbReference type="Proteomes" id="UP000790377"/>
    </source>
</evidence>
<organism evidence="1 2">
    <name type="scientific">Hygrophoropsis aurantiaca</name>
    <dbReference type="NCBI Taxonomy" id="72124"/>
    <lineage>
        <taxon>Eukaryota</taxon>
        <taxon>Fungi</taxon>
        <taxon>Dikarya</taxon>
        <taxon>Basidiomycota</taxon>
        <taxon>Agaricomycotina</taxon>
        <taxon>Agaricomycetes</taxon>
        <taxon>Agaricomycetidae</taxon>
        <taxon>Boletales</taxon>
        <taxon>Coniophorineae</taxon>
        <taxon>Hygrophoropsidaceae</taxon>
        <taxon>Hygrophoropsis</taxon>
    </lineage>
</organism>
<dbReference type="EMBL" id="MU267903">
    <property type="protein sequence ID" value="KAH7907460.1"/>
    <property type="molecule type" value="Genomic_DNA"/>
</dbReference>
<accession>A0ACB8A2D3</accession>
<sequence>MRLYFSTDHVRNSVISNASGQVIYKVTTPFKPFWQTAVSTVWKIAPNSTPLHYGPNHASGRDAEVESDEEDAVQESESDPVGHDDGGGESSADEHDKIDDVDMQDRFHKLAVIEWHKLSTSRIQWFGGQAALGEVDTKDFIPASGVTRRTRIFTGPDGRSYRWRLGFRVCTLYLASDNGSKNPIARYHRFKTGLVRGKEPQHGYLEFMRQQIPTDLSHVGGIDTRVLDMIVVTFIYCEKLRRDRERAGKKDLRWNF</sequence>
<evidence type="ECO:0000313" key="1">
    <source>
        <dbReference type="EMBL" id="KAH7907460.1"/>
    </source>
</evidence>
<name>A0ACB8A2D3_9AGAM</name>
<dbReference type="Proteomes" id="UP000790377">
    <property type="component" value="Unassembled WGS sequence"/>
</dbReference>
<comment type="caution">
    <text evidence="1">The sequence shown here is derived from an EMBL/GenBank/DDBJ whole genome shotgun (WGS) entry which is preliminary data.</text>
</comment>
<reference evidence="1" key="1">
    <citation type="journal article" date="2021" name="New Phytol.">
        <title>Evolutionary innovations through gain and loss of genes in the ectomycorrhizal Boletales.</title>
        <authorList>
            <person name="Wu G."/>
            <person name="Miyauchi S."/>
            <person name="Morin E."/>
            <person name="Kuo A."/>
            <person name="Drula E."/>
            <person name="Varga T."/>
            <person name="Kohler A."/>
            <person name="Feng B."/>
            <person name="Cao Y."/>
            <person name="Lipzen A."/>
            <person name="Daum C."/>
            <person name="Hundley H."/>
            <person name="Pangilinan J."/>
            <person name="Johnson J."/>
            <person name="Barry K."/>
            <person name="LaButti K."/>
            <person name="Ng V."/>
            <person name="Ahrendt S."/>
            <person name="Min B."/>
            <person name="Choi I.G."/>
            <person name="Park H."/>
            <person name="Plett J.M."/>
            <person name="Magnuson J."/>
            <person name="Spatafora J.W."/>
            <person name="Nagy L.G."/>
            <person name="Henrissat B."/>
            <person name="Grigoriev I.V."/>
            <person name="Yang Z.L."/>
            <person name="Xu J."/>
            <person name="Martin F.M."/>
        </authorList>
    </citation>
    <scope>NUCLEOTIDE SEQUENCE</scope>
    <source>
        <strain evidence="1">ATCC 28755</strain>
    </source>
</reference>
<gene>
    <name evidence="1" type="ORF">BJ138DRAFT_1014466</name>
</gene>